<reference evidence="1 2" key="1">
    <citation type="submission" date="2020-08" db="EMBL/GenBank/DDBJ databases">
        <title>Genomic Encyclopedia of Type Strains, Phase IV (KMG-V): Genome sequencing to study the core and pangenomes of soil and plant-associated prokaryotes.</title>
        <authorList>
            <person name="Whitman W."/>
        </authorList>
    </citation>
    <scope>NUCLEOTIDE SEQUENCE [LARGE SCALE GENOMIC DNA]</scope>
    <source>
        <strain evidence="1 2">ANJLi2</strain>
    </source>
</reference>
<proteinExistence type="predicted"/>
<protein>
    <submittedName>
        <fullName evidence="1">Uncharacterized protein</fullName>
    </submittedName>
</protein>
<keyword evidence="2" id="KW-1185">Reference proteome</keyword>
<evidence type="ECO:0000313" key="2">
    <source>
        <dbReference type="Proteomes" id="UP000541583"/>
    </source>
</evidence>
<gene>
    <name evidence="1" type="ORF">HDF23_002486</name>
</gene>
<comment type="caution">
    <text evidence="1">The sequence shown here is derived from an EMBL/GenBank/DDBJ whole genome shotgun (WGS) entry which is preliminary data.</text>
</comment>
<sequence>MKTETIQNRKSFEFGRYVAIADVKEDNKVYVTYEYLSTGNTVEEWVRDSDMEIVLGMARNWCEANGLTLWSY</sequence>
<name>A0ABR6PIZ8_9SPHI</name>
<dbReference type="RefSeq" id="WP_076373519.1">
    <property type="nucleotide sequence ID" value="NZ_FTMG01000005.1"/>
</dbReference>
<accession>A0ABR6PIZ8</accession>
<organism evidence="1 2">
    <name type="scientific">Mucilaginibacter lappiensis</name>
    <dbReference type="NCBI Taxonomy" id="354630"/>
    <lineage>
        <taxon>Bacteria</taxon>
        <taxon>Pseudomonadati</taxon>
        <taxon>Bacteroidota</taxon>
        <taxon>Sphingobacteriia</taxon>
        <taxon>Sphingobacteriales</taxon>
        <taxon>Sphingobacteriaceae</taxon>
        <taxon>Mucilaginibacter</taxon>
    </lineage>
</organism>
<evidence type="ECO:0000313" key="1">
    <source>
        <dbReference type="EMBL" id="MBB6109737.1"/>
    </source>
</evidence>
<dbReference type="Proteomes" id="UP000541583">
    <property type="component" value="Unassembled WGS sequence"/>
</dbReference>
<dbReference type="EMBL" id="JACHCB010000005">
    <property type="protein sequence ID" value="MBB6109737.1"/>
    <property type="molecule type" value="Genomic_DNA"/>
</dbReference>